<keyword evidence="7 13" id="KW-0406">Ion transport</keyword>
<comment type="function">
    <text evidence="10 13">F(1)F(0) ATP synthase produces ATP from ADP in the presence of a proton or sodium gradient. F-type ATPases consist of two structural domains, F(1) containing the extramembraneous catalytic core and F(0) containing the membrane proton channel, linked together by a central stalk and a peripheral stalk. During catalysis, ATP synthesis in the catalytic domain of F(1) is coupled via a rotary mechanism of the central stalk subunits to proton translocation.</text>
</comment>
<feature type="transmembrane region" description="Helical" evidence="13">
    <location>
        <begin position="6"/>
        <end position="22"/>
    </location>
</feature>
<evidence type="ECO:0000256" key="1">
    <source>
        <dbReference type="ARBA" id="ARBA00005513"/>
    </source>
</evidence>
<evidence type="ECO:0000256" key="11">
    <source>
        <dbReference type="ARBA" id="ARBA00025614"/>
    </source>
</evidence>
<dbReference type="KEGG" id="cbak:DA792_07195"/>
<dbReference type="HAMAP" id="MF_01398">
    <property type="entry name" value="ATP_synth_b_bprime"/>
    <property type="match status" value="1"/>
</dbReference>
<dbReference type="Pfam" id="PF00430">
    <property type="entry name" value="ATP-synt_B"/>
    <property type="match status" value="1"/>
</dbReference>
<dbReference type="GO" id="GO:0012505">
    <property type="term" value="C:endomembrane system"/>
    <property type="evidence" value="ECO:0007669"/>
    <property type="project" value="UniProtKB-SubCell"/>
</dbReference>
<keyword evidence="8 13" id="KW-0472">Membrane</keyword>
<comment type="subcellular location">
    <subcellularLocation>
        <location evidence="13">Cell membrane</location>
        <topology evidence="13">Single-pass membrane protein</topology>
    </subcellularLocation>
    <subcellularLocation>
        <location evidence="12">Endomembrane system</location>
        <topology evidence="12">Single-pass membrane protein</topology>
    </subcellularLocation>
</comment>
<dbReference type="InterPro" id="IPR050059">
    <property type="entry name" value="ATP_synthase_B_chain"/>
</dbReference>
<dbReference type="GO" id="GO:0005886">
    <property type="term" value="C:plasma membrane"/>
    <property type="evidence" value="ECO:0007669"/>
    <property type="project" value="UniProtKB-SubCell"/>
</dbReference>
<keyword evidence="2 13" id="KW-0813">Transport</keyword>
<dbReference type="InterPro" id="IPR002146">
    <property type="entry name" value="ATP_synth_b/b'su_bac/chlpt"/>
</dbReference>
<dbReference type="PANTHER" id="PTHR33445:SF2">
    <property type="entry name" value="ATP SYNTHASE SUBUNIT B', CHLOROPLASTIC"/>
    <property type="match status" value="1"/>
</dbReference>
<keyword evidence="13" id="KW-1003">Cell membrane</keyword>
<evidence type="ECO:0000313" key="15">
    <source>
        <dbReference type="Proteomes" id="UP000241447"/>
    </source>
</evidence>
<keyword evidence="9 13" id="KW-0066">ATP synthesis</keyword>
<evidence type="ECO:0000313" key="14">
    <source>
        <dbReference type="EMBL" id="AVW90898.1"/>
    </source>
</evidence>
<evidence type="ECO:0000256" key="2">
    <source>
        <dbReference type="ARBA" id="ARBA00022448"/>
    </source>
</evidence>
<comment type="similarity">
    <text evidence="1 13">Belongs to the ATPase B chain family.</text>
</comment>
<organism evidence="14 15">
    <name type="scientific">Celeribacter baekdonensis</name>
    <dbReference type="NCBI Taxonomy" id="875171"/>
    <lineage>
        <taxon>Bacteria</taxon>
        <taxon>Pseudomonadati</taxon>
        <taxon>Pseudomonadota</taxon>
        <taxon>Alphaproteobacteria</taxon>
        <taxon>Rhodobacterales</taxon>
        <taxon>Roseobacteraceae</taxon>
        <taxon>Celeribacter</taxon>
    </lineage>
</organism>
<keyword evidence="6 13" id="KW-1133">Transmembrane helix</keyword>
<evidence type="ECO:0000256" key="3">
    <source>
        <dbReference type="ARBA" id="ARBA00022547"/>
    </source>
</evidence>
<protein>
    <recommendedName>
        <fullName evidence="13">ATP synthase subunit b</fullName>
    </recommendedName>
    <alternativeName>
        <fullName evidence="13">ATP synthase F(0) sector subunit b</fullName>
    </alternativeName>
    <alternativeName>
        <fullName evidence="13">ATPase subunit I</fullName>
    </alternativeName>
    <alternativeName>
        <fullName evidence="13">F-type ATPase subunit b</fullName>
        <shortName evidence="13">F-ATPase subunit b</shortName>
    </alternativeName>
</protein>
<sequence>MSIDWITVAAQIANFLVLIWLLKRFLYRPILDGIDAREAEIKARMQQAAEAEAAAKTTEASYRAQIAEMQSAQSDVSERLRQEAEAERDMLLAEAHARIDQERKGWQAHLTEEGQKYSTKLYRAGAGALLSLTRKALIDLADDTLEGRMAHHLASQIKPMVPDIKQASGPATEAVFTSHAALPEAAQTALGTAFQADFPDVTLAFQTNPDQAPGLVLRMGGAQVAWTVDTYLEGLDAVMQDHLSMGADLKAHSNDA</sequence>
<comment type="function">
    <text evidence="11">Component of the F(0) channel, it forms part of the peripheral stalk, linking F(1) to F(0). The b'-subunit is a diverged and duplicated form of b found in plants and photosynthetic bacteria.</text>
</comment>
<proteinExistence type="inferred from homology"/>
<comment type="subunit">
    <text evidence="13">F-type ATPases have 2 components, F(1) - the catalytic core - and F(0) - the membrane proton channel. F(1) has five subunits: alpha(3), beta(3), gamma(1), delta(1), epsilon(1). F(0) has three main subunits: a(1), b(2) and c(10-14). The alpha and beta chains form an alternating ring which encloses part of the gamma chain. F(1) is attached to F(0) by a central stalk formed by the gamma and epsilon chains, while a peripheral stalk is formed by the delta and b chains.</text>
</comment>
<dbReference type="GO" id="GO:0045259">
    <property type="term" value="C:proton-transporting ATP synthase complex"/>
    <property type="evidence" value="ECO:0007669"/>
    <property type="project" value="UniProtKB-KW"/>
</dbReference>
<evidence type="ECO:0000256" key="9">
    <source>
        <dbReference type="ARBA" id="ARBA00023310"/>
    </source>
</evidence>
<gene>
    <name evidence="13" type="primary">atpF</name>
    <name evidence="14" type="ORF">DA792_07195</name>
</gene>
<evidence type="ECO:0000256" key="5">
    <source>
        <dbReference type="ARBA" id="ARBA00022781"/>
    </source>
</evidence>
<evidence type="ECO:0000256" key="6">
    <source>
        <dbReference type="ARBA" id="ARBA00022989"/>
    </source>
</evidence>
<dbReference type="GO" id="GO:0046933">
    <property type="term" value="F:proton-transporting ATP synthase activity, rotational mechanism"/>
    <property type="evidence" value="ECO:0007669"/>
    <property type="project" value="UniProtKB-UniRule"/>
</dbReference>
<keyword evidence="4 13" id="KW-0812">Transmembrane</keyword>
<dbReference type="GO" id="GO:0046961">
    <property type="term" value="F:proton-transporting ATPase activity, rotational mechanism"/>
    <property type="evidence" value="ECO:0007669"/>
    <property type="project" value="TreeGrafter"/>
</dbReference>
<evidence type="ECO:0000256" key="7">
    <source>
        <dbReference type="ARBA" id="ARBA00023065"/>
    </source>
</evidence>
<dbReference type="Proteomes" id="UP000241447">
    <property type="component" value="Chromosome"/>
</dbReference>
<evidence type="ECO:0000256" key="8">
    <source>
        <dbReference type="ARBA" id="ARBA00023136"/>
    </source>
</evidence>
<reference evidence="14 15" key="1">
    <citation type="submission" date="2018-03" db="EMBL/GenBank/DDBJ databases">
        <title>The Complete Genome of Celeribacter baekdonensis strain LH4, a Thiosulfate-Oxidizing Alphaproteobacterium Isolated from Gulf of Mexico Continental Slope Sediments.</title>
        <authorList>
            <person name="Flood B.E."/>
            <person name="Bailey J.V."/>
            <person name="Leprich D."/>
        </authorList>
    </citation>
    <scope>NUCLEOTIDE SEQUENCE [LARGE SCALE GENOMIC DNA]</scope>
    <source>
        <strain evidence="14 15">LH4</strain>
    </source>
</reference>
<evidence type="ECO:0000256" key="12">
    <source>
        <dbReference type="ARBA" id="ARBA00037847"/>
    </source>
</evidence>
<dbReference type="EMBL" id="CP028475">
    <property type="protein sequence ID" value="AVW90898.1"/>
    <property type="molecule type" value="Genomic_DNA"/>
</dbReference>
<dbReference type="PANTHER" id="PTHR33445">
    <property type="entry name" value="ATP SYNTHASE SUBUNIT B', CHLOROPLASTIC"/>
    <property type="match status" value="1"/>
</dbReference>
<keyword evidence="5 13" id="KW-0375">Hydrogen ion transport</keyword>
<accession>A0A2R4M194</accession>
<dbReference type="OrthoDB" id="466272at2"/>
<evidence type="ECO:0000256" key="4">
    <source>
        <dbReference type="ARBA" id="ARBA00022692"/>
    </source>
</evidence>
<dbReference type="RefSeq" id="WP_107719361.1">
    <property type="nucleotide sequence ID" value="NZ_CP028475.1"/>
</dbReference>
<dbReference type="AlphaFoldDB" id="A0A2R4M194"/>
<evidence type="ECO:0000256" key="10">
    <source>
        <dbReference type="ARBA" id="ARBA00025198"/>
    </source>
</evidence>
<evidence type="ECO:0000256" key="13">
    <source>
        <dbReference type="HAMAP-Rule" id="MF_01398"/>
    </source>
</evidence>
<dbReference type="CDD" id="cd06503">
    <property type="entry name" value="ATP-synt_Fo_b"/>
    <property type="match status" value="1"/>
</dbReference>
<name>A0A2R4M194_9RHOB</name>
<keyword evidence="3 13" id="KW-0138">CF(0)</keyword>